<proteinExistence type="predicted"/>
<feature type="domain" description="Gcp-like" evidence="1">
    <location>
        <begin position="29"/>
        <end position="217"/>
    </location>
</feature>
<evidence type="ECO:0000313" key="3">
    <source>
        <dbReference type="Proteomes" id="UP000064243"/>
    </source>
</evidence>
<gene>
    <name evidence="2" type="ORF">ABW22_12590</name>
</gene>
<comment type="caution">
    <text evidence="2">The sequence shown here is derived from an EMBL/GenBank/DDBJ whole genome shotgun (WGS) entry which is preliminary data.</text>
</comment>
<organism evidence="2 3">
    <name type="scientific">Thiobacillus denitrificans</name>
    <dbReference type="NCBI Taxonomy" id="36861"/>
    <lineage>
        <taxon>Bacteria</taxon>
        <taxon>Pseudomonadati</taxon>
        <taxon>Pseudomonadota</taxon>
        <taxon>Betaproteobacteria</taxon>
        <taxon>Nitrosomonadales</taxon>
        <taxon>Thiobacillaceae</taxon>
        <taxon>Thiobacillus</taxon>
    </lineage>
</organism>
<keyword evidence="3" id="KW-1185">Reference proteome</keyword>
<evidence type="ECO:0000313" key="2">
    <source>
        <dbReference type="EMBL" id="KVW94225.1"/>
    </source>
</evidence>
<name>A0A106BKM4_THIDE</name>
<dbReference type="GO" id="GO:0008233">
    <property type="term" value="F:peptidase activity"/>
    <property type="evidence" value="ECO:0007669"/>
    <property type="project" value="UniProtKB-KW"/>
</dbReference>
<dbReference type="CDD" id="cd24032">
    <property type="entry name" value="ASKHA_NBD_TsaB"/>
    <property type="match status" value="1"/>
</dbReference>
<dbReference type="RefSeq" id="WP_059757200.1">
    <property type="nucleotide sequence ID" value="NZ_LDUG01000036.1"/>
</dbReference>
<dbReference type="GO" id="GO:0006508">
    <property type="term" value="P:proteolysis"/>
    <property type="evidence" value="ECO:0007669"/>
    <property type="project" value="UniProtKB-KW"/>
</dbReference>
<dbReference type="NCBIfam" id="TIGR03725">
    <property type="entry name" value="T6A_YeaZ"/>
    <property type="match status" value="1"/>
</dbReference>
<dbReference type="InterPro" id="IPR022496">
    <property type="entry name" value="T6A_TsaB"/>
</dbReference>
<dbReference type="SUPFAM" id="SSF53067">
    <property type="entry name" value="Actin-like ATPase domain"/>
    <property type="match status" value="2"/>
</dbReference>
<accession>A0A106BKM4</accession>
<dbReference type="Proteomes" id="UP000064243">
    <property type="component" value="Unassembled WGS sequence"/>
</dbReference>
<dbReference type="GO" id="GO:0005829">
    <property type="term" value="C:cytosol"/>
    <property type="evidence" value="ECO:0007669"/>
    <property type="project" value="TreeGrafter"/>
</dbReference>
<dbReference type="OrthoDB" id="9809995at2"/>
<dbReference type="PANTHER" id="PTHR11735">
    <property type="entry name" value="TRNA N6-ADENOSINE THREONYLCARBAMOYLTRANSFERASE"/>
    <property type="match status" value="1"/>
</dbReference>
<keyword evidence="2" id="KW-0378">Hydrolase</keyword>
<evidence type="ECO:0000259" key="1">
    <source>
        <dbReference type="Pfam" id="PF00814"/>
    </source>
</evidence>
<dbReference type="InterPro" id="IPR000905">
    <property type="entry name" value="Gcp-like_dom"/>
</dbReference>
<keyword evidence="2" id="KW-0645">Protease</keyword>
<dbReference type="GO" id="GO:0002949">
    <property type="term" value="P:tRNA threonylcarbamoyladenosine modification"/>
    <property type="evidence" value="ECO:0007669"/>
    <property type="project" value="InterPro"/>
</dbReference>
<dbReference type="AlphaFoldDB" id="A0A106BKM4"/>
<dbReference type="STRING" id="1123392.GCA_000376425_02620"/>
<dbReference type="Pfam" id="PF00814">
    <property type="entry name" value="TsaD"/>
    <property type="match status" value="1"/>
</dbReference>
<dbReference type="Gene3D" id="3.30.420.40">
    <property type="match status" value="2"/>
</dbReference>
<dbReference type="EMBL" id="LDUG01000036">
    <property type="protein sequence ID" value="KVW94225.1"/>
    <property type="molecule type" value="Genomic_DNA"/>
</dbReference>
<protein>
    <submittedName>
        <fullName evidence="2">Glycoprotease</fullName>
    </submittedName>
</protein>
<dbReference type="InterPro" id="IPR043129">
    <property type="entry name" value="ATPase_NBD"/>
</dbReference>
<dbReference type="PATRIC" id="fig|36861.3.peg.2301"/>
<dbReference type="PANTHER" id="PTHR11735:SF11">
    <property type="entry name" value="TRNA THREONYLCARBAMOYLADENOSINE BIOSYNTHESIS PROTEIN TSAB"/>
    <property type="match status" value="1"/>
</dbReference>
<reference evidence="2 3" key="1">
    <citation type="journal article" date="2015" name="Appl. Environ. Microbiol.">
        <title>Aerobic and Anaerobic Thiosulfate Oxidation by a Cold-Adapted, Subglacial Chemoautotroph.</title>
        <authorList>
            <person name="Harrold Z.R."/>
            <person name="Skidmore M.L."/>
            <person name="Hamilton T.L."/>
            <person name="Desch L."/>
            <person name="Amada K."/>
            <person name="van Gelder W."/>
            <person name="Glover K."/>
            <person name="Roden E.E."/>
            <person name="Boyd E.S."/>
        </authorList>
    </citation>
    <scope>NUCLEOTIDE SEQUENCE [LARGE SCALE GENOMIC DNA]</scope>
    <source>
        <strain evidence="2 3">RG</strain>
    </source>
</reference>
<sequence length="229" mass="24178">MKLLVLDTSTEYCSAALWLDGRIQAQRVLAGQRHSSLLLPMVDELLRESDISLRQLDGIGYGAGPGSFTGLRIACAVTQGLAFGADLAVVGISTLESIAEQTGAERVLTVLDARMAEVYWAAYQRDGTGWRAVSEPQLALPESVAVPSGGEWVGAGNGFAALGAVLRPRLASQLAHIDDTLMPDAAAMAPLAARAFERGEGMDAALAAPIYLRDKVALTVDERRAKKSA</sequence>